<gene>
    <name evidence="5" type="ORF">LRAMOSA05685</name>
</gene>
<dbReference type="Gene3D" id="3.40.190.10">
    <property type="entry name" value="Periplasmic binding protein-like II"/>
    <property type="match status" value="2"/>
</dbReference>
<organism evidence="5">
    <name type="scientific">Lichtheimia ramosa</name>
    <dbReference type="NCBI Taxonomy" id="688394"/>
    <lineage>
        <taxon>Eukaryota</taxon>
        <taxon>Fungi</taxon>
        <taxon>Fungi incertae sedis</taxon>
        <taxon>Mucoromycota</taxon>
        <taxon>Mucoromycotina</taxon>
        <taxon>Mucoromycetes</taxon>
        <taxon>Mucorales</taxon>
        <taxon>Lichtheimiaceae</taxon>
        <taxon>Lichtheimia</taxon>
    </lineage>
</organism>
<protein>
    <recommendedName>
        <fullName evidence="4">Ca3427-like PBP 2 domain-containing protein</fullName>
    </recommendedName>
</protein>
<proteinExistence type="inferred from homology"/>
<evidence type="ECO:0000256" key="2">
    <source>
        <dbReference type="ARBA" id="ARBA00010742"/>
    </source>
</evidence>
<evidence type="ECO:0000313" key="5">
    <source>
        <dbReference type="EMBL" id="CDS13509.1"/>
    </source>
</evidence>
<dbReference type="OrthoDB" id="1363at2759"/>
<name>A0A077X216_9FUNG</name>
<dbReference type="Pfam" id="PF22384">
    <property type="entry name" value="PBP2_Ca3427_like"/>
    <property type="match status" value="1"/>
</dbReference>
<dbReference type="InterPro" id="IPR054364">
    <property type="entry name" value="Ca3427-like_PBP2"/>
</dbReference>
<evidence type="ECO:0000256" key="3">
    <source>
        <dbReference type="ARBA" id="ARBA00022729"/>
    </source>
</evidence>
<dbReference type="SUPFAM" id="SSF53850">
    <property type="entry name" value="Periplasmic binding protein-like II"/>
    <property type="match status" value="1"/>
</dbReference>
<dbReference type="CDD" id="cd13637">
    <property type="entry name" value="PBP2_Ca3427_like"/>
    <property type="match status" value="1"/>
</dbReference>
<dbReference type="PANTHER" id="PTHR30024:SF47">
    <property type="entry name" value="TAURINE-BINDING PERIPLASMIC PROTEIN"/>
    <property type="match status" value="1"/>
</dbReference>
<accession>A0A077X216</accession>
<dbReference type="PANTHER" id="PTHR30024">
    <property type="entry name" value="ALIPHATIC SULFONATES-BINDING PROTEIN-RELATED"/>
    <property type="match status" value="1"/>
</dbReference>
<dbReference type="GO" id="GO:0042597">
    <property type="term" value="C:periplasmic space"/>
    <property type="evidence" value="ECO:0007669"/>
    <property type="project" value="UniProtKB-SubCell"/>
</dbReference>
<dbReference type="Pfam" id="PF13379">
    <property type="entry name" value="NMT1_2"/>
    <property type="match status" value="1"/>
</dbReference>
<feature type="domain" description="Ca3427-like PBP 2" evidence="4">
    <location>
        <begin position="137"/>
        <end position="237"/>
    </location>
</feature>
<dbReference type="AlphaFoldDB" id="A0A077X216"/>
<comment type="similarity">
    <text evidence="2">Belongs to the bacterial solute-binding protein SsuA/TauA family.</text>
</comment>
<keyword evidence="3" id="KW-0732">Signal</keyword>
<sequence>MLPCQPLAVTLPYMGDADGDVRHSIKDARRRNFSSVLQQPSPHFNSTMATTTIKIGYVPEHFSTPLYIARDQGFFEENSVSVQLVCCPGGTGEMTQKLQNREIDLAIALTEGLVAGISKGQDWYKIVGTYVDAPLCWAISTGSQSKHGSIDTLNHSKVAISRYGSGSHIMAYVLADQQGWLESNNSGESDVYGFNVLNNFQAMRDSVNDGSSDFFMWETFTTKPYHDSGEVRRIGQITPPWPAFLFAAHVDLLQNHAADLQRTLKAIQKATNLFMAQKEDTSVQLVMNILNYKEEDVRNWFKTVSYAKDHSHVSSRALQVTVSTLIKAGVVNAPGPSPESLCDLQVAVLE</sequence>
<comment type="subcellular location">
    <subcellularLocation>
        <location evidence="1">Periplasm</location>
    </subcellularLocation>
</comment>
<evidence type="ECO:0000256" key="1">
    <source>
        <dbReference type="ARBA" id="ARBA00004418"/>
    </source>
</evidence>
<reference evidence="5" key="1">
    <citation type="journal article" date="2014" name="Genome Announc.">
        <title>De novo whole-genome sequence and genome annotation of Lichtheimia ramosa.</title>
        <authorList>
            <person name="Linde J."/>
            <person name="Schwartze V."/>
            <person name="Binder U."/>
            <person name="Lass-Florl C."/>
            <person name="Voigt K."/>
            <person name="Horn F."/>
        </authorList>
    </citation>
    <scope>NUCLEOTIDE SEQUENCE</scope>
    <source>
        <strain evidence="5">JMRC FSU:6197</strain>
    </source>
</reference>
<evidence type="ECO:0000259" key="4">
    <source>
        <dbReference type="Pfam" id="PF22384"/>
    </source>
</evidence>
<dbReference type="EMBL" id="LK023379">
    <property type="protein sequence ID" value="CDS13509.1"/>
    <property type="molecule type" value="Genomic_DNA"/>
</dbReference>